<keyword evidence="2 6" id="KW-0813">Transport</keyword>
<keyword evidence="4 6" id="KW-1133">Transmembrane helix</keyword>
<comment type="similarity">
    <text evidence="6">Belongs to the binding-protein-dependent transport system permease family.</text>
</comment>
<feature type="transmembrane region" description="Helical" evidence="6">
    <location>
        <begin position="87"/>
        <end position="105"/>
    </location>
</feature>
<feature type="transmembrane region" description="Helical" evidence="6">
    <location>
        <begin position="133"/>
        <end position="163"/>
    </location>
</feature>
<feature type="transmembrane region" description="Helical" evidence="6">
    <location>
        <begin position="25"/>
        <end position="46"/>
    </location>
</feature>
<gene>
    <name evidence="8" type="ORF">E4K67_01930</name>
</gene>
<organism evidence="8 9">
    <name type="scientific">Desulfosporosinus fructosivorans</name>
    <dbReference type="NCBI Taxonomy" id="2018669"/>
    <lineage>
        <taxon>Bacteria</taxon>
        <taxon>Bacillati</taxon>
        <taxon>Bacillota</taxon>
        <taxon>Clostridia</taxon>
        <taxon>Eubacteriales</taxon>
        <taxon>Desulfitobacteriaceae</taxon>
        <taxon>Desulfosporosinus</taxon>
    </lineage>
</organism>
<evidence type="ECO:0000313" key="8">
    <source>
        <dbReference type="EMBL" id="TGE39776.1"/>
    </source>
</evidence>
<dbReference type="PANTHER" id="PTHR30177:SF4">
    <property type="entry name" value="OSMOPROTECTANT IMPORT PERMEASE PROTEIN OSMW"/>
    <property type="match status" value="1"/>
</dbReference>
<keyword evidence="9" id="KW-1185">Reference proteome</keyword>
<evidence type="ECO:0000259" key="7">
    <source>
        <dbReference type="PROSITE" id="PS50928"/>
    </source>
</evidence>
<comment type="caution">
    <text evidence="8">The sequence shown here is derived from an EMBL/GenBank/DDBJ whole genome shotgun (WGS) entry which is preliminary data.</text>
</comment>
<dbReference type="Pfam" id="PF00528">
    <property type="entry name" value="BPD_transp_1"/>
    <property type="match status" value="1"/>
</dbReference>
<dbReference type="PROSITE" id="PS50928">
    <property type="entry name" value="ABC_TM1"/>
    <property type="match status" value="1"/>
</dbReference>
<dbReference type="Gene3D" id="1.10.3720.10">
    <property type="entry name" value="MetI-like"/>
    <property type="match status" value="1"/>
</dbReference>
<sequence>MTLQDFLSFLEKNTETIIEYSGNHFTLVLSAVMISLVIWVPVGLLLTKSDKWAARVLGLANTIFCIPSLSMFAILVAIPFFGLGRKSALFALVLYAMMPLIRSVYDGVKNVDRNVIEAARGMGMSTGRILREILVPLGMPIIFAGFRITVVMTTGIAAIATYIGERNLGRFISEGLVRSNTPMMVTGALIISVIAIGLDTILGVIEKWIVPKGMRRKFEG</sequence>
<proteinExistence type="inferred from homology"/>
<accession>A0A4Z0RE09</accession>
<dbReference type="OrthoDB" id="9801163at2"/>
<dbReference type="Proteomes" id="UP000298460">
    <property type="component" value="Unassembled WGS sequence"/>
</dbReference>
<dbReference type="SUPFAM" id="SSF161098">
    <property type="entry name" value="MetI-like"/>
    <property type="match status" value="1"/>
</dbReference>
<dbReference type="InterPro" id="IPR051204">
    <property type="entry name" value="ABC_transp_perm/SBD"/>
</dbReference>
<feature type="transmembrane region" description="Helical" evidence="6">
    <location>
        <begin position="58"/>
        <end position="81"/>
    </location>
</feature>
<dbReference type="GO" id="GO:0005886">
    <property type="term" value="C:plasma membrane"/>
    <property type="evidence" value="ECO:0007669"/>
    <property type="project" value="UniProtKB-SubCell"/>
</dbReference>
<evidence type="ECO:0000256" key="6">
    <source>
        <dbReference type="RuleBase" id="RU363032"/>
    </source>
</evidence>
<reference evidence="8 9" key="1">
    <citation type="submission" date="2019-03" db="EMBL/GenBank/DDBJ databases">
        <title>Draft Genome Sequence of Desulfosporosinus fructosivorans Strain 63.6F, Isolated from Marine Sediment in the Baltic Sea.</title>
        <authorList>
            <person name="Hausmann B."/>
            <person name="Vandieken V."/>
            <person name="Pjevac P."/>
            <person name="Schreck K."/>
            <person name="Herbold C.W."/>
            <person name="Loy A."/>
        </authorList>
    </citation>
    <scope>NUCLEOTIDE SEQUENCE [LARGE SCALE GENOMIC DNA]</scope>
    <source>
        <strain evidence="8 9">63.6F</strain>
    </source>
</reference>
<dbReference type="InterPro" id="IPR035906">
    <property type="entry name" value="MetI-like_sf"/>
</dbReference>
<dbReference type="RefSeq" id="WP_135544715.1">
    <property type="nucleotide sequence ID" value="NZ_SPQQ01000001.1"/>
</dbReference>
<keyword evidence="5 6" id="KW-0472">Membrane</keyword>
<evidence type="ECO:0000256" key="2">
    <source>
        <dbReference type="ARBA" id="ARBA00022448"/>
    </source>
</evidence>
<protein>
    <submittedName>
        <fullName evidence="8">ABC transporter permease</fullName>
    </submittedName>
</protein>
<evidence type="ECO:0000256" key="4">
    <source>
        <dbReference type="ARBA" id="ARBA00022989"/>
    </source>
</evidence>
<comment type="subcellular location">
    <subcellularLocation>
        <location evidence="6">Cell membrane</location>
        <topology evidence="6">Multi-pass membrane protein</topology>
    </subcellularLocation>
    <subcellularLocation>
        <location evidence="1">Membrane</location>
        <topology evidence="1">Multi-pass membrane protein</topology>
    </subcellularLocation>
</comment>
<dbReference type="PANTHER" id="PTHR30177">
    <property type="entry name" value="GLYCINE BETAINE/L-PROLINE TRANSPORT SYSTEM PERMEASE PROTEIN PROW"/>
    <property type="match status" value="1"/>
</dbReference>
<feature type="transmembrane region" description="Helical" evidence="6">
    <location>
        <begin position="183"/>
        <end position="205"/>
    </location>
</feature>
<dbReference type="AlphaFoldDB" id="A0A4Z0RE09"/>
<evidence type="ECO:0000256" key="5">
    <source>
        <dbReference type="ARBA" id="ARBA00023136"/>
    </source>
</evidence>
<evidence type="ECO:0000256" key="1">
    <source>
        <dbReference type="ARBA" id="ARBA00004141"/>
    </source>
</evidence>
<evidence type="ECO:0000313" key="9">
    <source>
        <dbReference type="Proteomes" id="UP000298460"/>
    </source>
</evidence>
<dbReference type="GO" id="GO:0055085">
    <property type="term" value="P:transmembrane transport"/>
    <property type="evidence" value="ECO:0007669"/>
    <property type="project" value="InterPro"/>
</dbReference>
<feature type="domain" description="ABC transmembrane type-1" evidence="7">
    <location>
        <begin position="21"/>
        <end position="202"/>
    </location>
</feature>
<evidence type="ECO:0000256" key="3">
    <source>
        <dbReference type="ARBA" id="ARBA00022692"/>
    </source>
</evidence>
<dbReference type="EMBL" id="SPQQ01000001">
    <property type="protein sequence ID" value="TGE39776.1"/>
    <property type="molecule type" value="Genomic_DNA"/>
</dbReference>
<dbReference type="CDD" id="cd06261">
    <property type="entry name" value="TM_PBP2"/>
    <property type="match status" value="1"/>
</dbReference>
<keyword evidence="3 6" id="KW-0812">Transmembrane</keyword>
<dbReference type="GO" id="GO:0031460">
    <property type="term" value="P:glycine betaine transport"/>
    <property type="evidence" value="ECO:0007669"/>
    <property type="project" value="TreeGrafter"/>
</dbReference>
<dbReference type="InterPro" id="IPR000515">
    <property type="entry name" value="MetI-like"/>
</dbReference>
<name>A0A4Z0RE09_9FIRM</name>